<evidence type="ECO:0000256" key="8">
    <source>
        <dbReference type="ARBA" id="ARBA00022692"/>
    </source>
</evidence>
<organism evidence="19">
    <name type="scientific">Phaffia rhodozyma</name>
    <name type="common">Yeast</name>
    <name type="synonym">Xanthophyllomyces dendrorhous</name>
    <dbReference type="NCBI Taxonomy" id="264483"/>
    <lineage>
        <taxon>Eukaryota</taxon>
        <taxon>Fungi</taxon>
        <taxon>Dikarya</taxon>
        <taxon>Basidiomycota</taxon>
        <taxon>Agaricomycotina</taxon>
        <taxon>Tremellomycetes</taxon>
        <taxon>Cystofilobasidiales</taxon>
        <taxon>Mrakiaceae</taxon>
        <taxon>Phaffia</taxon>
    </lineage>
</organism>
<keyword evidence="7" id="KW-0349">Heme</keyword>
<comment type="pathway">
    <text evidence="2">Lipid metabolism; sphingolipid metabolism.</text>
</comment>
<evidence type="ECO:0000256" key="4">
    <source>
        <dbReference type="ARBA" id="ARBA00009295"/>
    </source>
</evidence>
<dbReference type="GO" id="GO:0016717">
    <property type="term" value="F:oxidoreductase activity, acting on paired donors, with oxidation of a pair of donors resulting in the reduction of molecular oxygen to two molecules of water"/>
    <property type="evidence" value="ECO:0007669"/>
    <property type="project" value="TreeGrafter"/>
</dbReference>
<dbReference type="Gene3D" id="3.10.120.10">
    <property type="entry name" value="Cytochrome b5-like heme/steroid binding domain"/>
    <property type="match status" value="1"/>
</dbReference>
<evidence type="ECO:0000256" key="16">
    <source>
        <dbReference type="SAM" id="MobiDB-lite"/>
    </source>
</evidence>
<dbReference type="PIRSF" id="PIRSF015921">
    <property type="entry name" value="FA_sphinglp_des"/>
    <property type="match status" value="1"/>
</dbReference>
<keyword evidence="12" id="KW-0560">Oxidoreductase</keyword>
<evidence type="ECO:0000256" key="6">
    <source>
        <dbReference type="ARBA" id="ARBA00016939"/>
    </source>
</evidence>
<sequence>MSTARKRTEWNRDLIAQSILQGQLLTVYHDKVLRLNSWLGHHPGGELALLHFVGRDATDEIEAYHSEETLSEKIDRYCVGVLAPSEKKSFVSLIPPIMLGFTLSKSSSGDCTWVPLGGSIRALSDNRALQTPSISSATPCDTPPVSEPDSKPISDTLQIQDLYPPSVPAPLSTLELQQAHTKSYRQLHKKVRDAGLYKSPGFLSGYGGDCVRYILLAVTAIWAWNKGIQAEAGWTRKGWLSLAAVSLGLFWQQLTFVAHDAGHTSILGNGDYIQNRLLGTFVANWIGGLSLGWWCDNHNIHHLVTNHPEHDPDIQHLPFFAISPIFFDSIFSTYYNARKPLDKFAQFVIPFQHKTYYVVLLLARFNLYVLSYAWLAKCALGAGGRKKERWFNFEVMGLIIFWAWFGYGVLGSLDGKGERTLFLLISHVMAAPVHVQIVLSHFSRSTEDLGVLESFAHRQLRTTMDVICPPSIEFIHGGLDKQVTHHLFPRLPRHNLRQASLLVKEFCEEQQIEFAEWTFVEGNKQVLGVLRDVADQLKFIGKVAQAEAKGELSQGK</sequence>
<keyword evidence="8 17" id="KW-0812">Transmembrane</keyword>
<keyword evidence="14" id="KW-0443">Lipid metabolism</keyword>
<evidence type="ECO:0000256" key="13">
    <source>
        <dbReference type="ARBA" id="ARBA00023004"/>
    </source>
</evidence>
<dbReference type="GO" id="GO:0046872">
    <property type="term" value="F:metal ion binding"/>
    <property type="evidence" value="ECO:0007669"/>
    <property type="project" value="UniProtKB-KW"/>
</dbReference>
<comment type="subcellular location">
    <subcellularLocation>
        <location evidence="1">Membrane</location>
        <topology evidence="1">Multi-pass membrane protein</topology>
    </subcellularLocation>
</comment>
<evidence type="ECO:0000256" key="11">
    <source>
        <dbReference type="ARBA" id="ARBA00022989"/>
    </source>
</evidence>
<evidence type="ECO:0000256" key="12">
    <source>
        <dbReference type="ARBA" id="ARBA00023002"/>
    </source>
</evidence>
<evidence type="ECO:0000256" key="10">
    <source>
        <dbReference type="ARBA" id="ARBA00022919"/>
    </source>
</evidence>
<dbReference type="InterPro" id="IPR005804">
    <property type="entry name" value="FA_desaturase_dom"/>
</dbReference>
<evidence type="ECO:0000259" key="18">
    <source>
        <dbReference type="PROSITE" id="PS50255"/>
    </source>
</evidence>
<keyword evidence="9" id="KW-0479">Metal-binding</keyword>
<evidence type="ECO:0000256" key="14">
    <source>
        <dbReference type="ARBA" id="ARBA00023098"/>
    </source>
</evidence>
<feature type="transmembrane region" description="Helical" evidence="17">
    <location>
        <begin position="314"/>
        <end position="335"/>
    </location>
</feature>
<dbReference type="SUPFAM" id="SSF55856">
    <property type="entry name" value="Cytochrome b5-like heme/steroid binding domain"/>
    <property type="match status" value="1"/>
</dbReference>
<comment type="pathway">
    <text evidence="3">Sphingolipid metabolism.</text>
</comment>
<feature type="transmembrane region" description="Helical" evidence="17">
    <location>
        <begin position="277"/>
        <end position="294"/>
    </location>
</feature>
<evidence type="ECO:0000313" key="19">
    <source>
        <dbReference type="EMBL" id="CDZ96349.1"/>
    </source>
</evidence>
<keyword evidence="13" id="KW-0408">Iron</keyword>
<dbReference type="InterPro" id="IPR036400">
    <property type="entry name" value="Cyt_B5-like_heme/steroid_sf"/>
</dbReference>
<dbReference type="InterPro" id="IPR012171">
    <property type="entry name" value="Fatty_acid_desaturase"/>
</dbReference>
<keyword evidence="15 17" id="KW-0472">Membrane</keyword>
<feature type="domain" description="Cytochrome b5 heme-binding" evidence="18">
    <location>
        <begin position="7"/>
        <end position="83"/>
    </location>
</feature>
<dbReference type="EMBL" id="LN483143">
    <property type="protein sequence ID" value="CDZ96349.1"/>
    <property type="molecule type" value="Genomic_DNA"/>
</dbReference>
<feature type="transmembrane region" description="Helical" evidence="17">
    <location>
        <begin position="356"/>
        <end position="375"/>
    </location>
</feature>
<protein>
    <recommendedName>
        <fullName evidence="6">Delta 8-(E)-sphingolipid desaturase</fullName>
        <ecNumber evidence="5">1.14.19.18</ecNumber>
    </recommendedName>
</protein>
<comment type="similarity">
    <text evidence="4">Belongs to the fatty acid desaturase type 1 family.</text>
</comment>
<accession>A0A0F7SGE1</accession>
<dbReference type="PROSITE" id="PS50255">
    <property type="entry name" value="CYTOCHROME_B5_2"/>
    <property type="match status" value="1"/>
</dbReference>
<feature type="region of interest" description="Disordered" evidence="16">
    <location>
        <begin position="131"/>
        <end position="151"/>
    </location>
</feature>
<evidence type="ECO:0000256" key="9">
    <source>
        <dbReference type="ARBA" id="ARBA00022723"/>
    </source>
</evidence>
<dbReference type="PANTHER" id="PTHR19353:SF30">
    <property type="entry name" value="DELTA 8-(E)-SPHINGOLIPID DESATURASE"/>
    <property type="match status" value="1"/>
</dbReference>
<dbReference type="InterPro" id="IPR001199">
    <property type="entry name" value="Cyt_B5-like_heme/steroid-bd"/>
</dbReference>
<proteinExistence type="inferred from homology"/>
<feature type="transmembrane region" description="Helical" evidence="17">
    <location>
        <begin position="420"/>
        <end position="439"/>
    </location>
</feature>
<evidence type="ECO:0000256" key="1">
    <source>
        <dbReference type="ARBA" id="ARBA00004141"/>
    </source>
</evidence>
<dbReference type="Pfam" id="PF00487">
    <property type="entry name" value="FA_desaturase"/>
    <property type="match status" value="1"/>
</dbReference>
<feature type="transmembrane region" description="Helical" evidence="17">
    <location>
        <begin position="395"/>
        <end position="413"/>
    </location>
</feature>
<dbReference type="PANTHER" id="PTHR19353">
    <property type="entry name" value="FATTY ACID DESATURASE 2"/>
    <property type="match status" value="1"/>
</dbReference>
<evidence type="ECO:0000256" key="7">
    <source>
        <dbReference type="ARBA" id="ARBA00022617"/>
    </source>
</evidence>
<dbReference type="CDD" id="cd03506">
    <property type="entry name" value="Delta6-FADS-like"/>
    <property type="match status" value="1"/>
</dbReference>
<keyword evidence="10" id="KW-0746">Sphingolipid metabolism</keyword>
<name>A0A0F7SGE1_PHARH</name>
<dbReference type="AlphaFoldDB" id="A0A0F7SGE1"/>
<dbReference type="GO" id="GO:0016020">
    <property type="term" value="C:membrane"/>
    <property type="evidence" value="ECO:0007669"/>
    <property type="project" value="UniProtKB-SubCell"/>
</dbReference>
<evidence type="ECO:0000256" key="3">
    <source>
        <dbReference type="ARBA" id="ARBA00004991"/>
    </source>
</evidence>
<evidence type="ECO:0000256" key="17">
    <source>
        <dbReference type="SAM" id="Phobius"/>
    </source>
</evidence>
<keyword evidence="11 17" id="KW-1133">Transmembrane helix</keyword>
<dbReference type="UniPathway" id="UPA00222"/>
<evidence type="ECO:0000256" key="5">
    <source>
        <dbReference type="ARBA" id="ARBA00012019"/>
    </source>
</evidence>
<evidence type="ECO:0000256" key="2">
    <source>
        <dbReference type="ARBA" id="ARBA00004760"/>
    </source>
</evidence>
<dbReference type="EC" id="1.14.19.18" evidence="5"/>
<dbReference type="GO" id="GO:0006665">
    <property type="term" value="P:sphingolipid metabolic process"/>
    <property type="evidence" value="ECO:0007669"/>
    <property type="project" value="UniProtKB-UniPathway"/>
</dbReference>
<dbReference type="Pfam" id="PF00173">
    <property type="entry name" value="Cyt-b5"/>
    <property type="match status" value="1"/>
</dbReference>
<evidence type="ECO:0000256" key="15">
    <source>
        <dbReference type="ARBA" id="ARBA00023136"/>
    </source>
</evidence>
<reference evidence="19" key="1">
    <citation type="submission" date="2014-08" db="EMBL/GenBank/DDBJ databases">
        <authorList>
            <person name="Sharma Rahul"/>
            <person name="Thines Marco"/>
        </authorList>
    </citation>
    <scope>NUCLEOTIDE SEQUENCE</scope>
</reference>
<dbReference type="SMART" id="SM01117">
    <property type="entry name" value="Cyt-b5"/>
    <property type="match status" value="1"/>
</dbReference>